<dbReference type="Proteomes" id="UP000324222">
    <property type="component" value="Unassembled WGS sequence"/>
</dbReference>
<accession>A0A5B7H6P7</accession>
<reference evidence="1 2" key="1">
    <citation type="submission" date="2019-05" db="EMBL/GenBank/DDBJ databases">
        <title>Another draft genome of Portunus trituberculatus and its Hox gene families provides insights of decapod evolution.</title>
        <authorList>
            <person name="Jeong J.-H."/>
            <person name="Song I."/>
            <person name="Kim S."/>
            <person name="Choi T."/>
            <person name="Kim D."/>
            <person name="Ryu S."/>
            <person name="Kim W."/>
        </authorList>
    </citation>
    <scope>NUCLEOTIDE SEQUENCE [LARGE SCALE GENOMIC DNA]</scope>
    <source>
        <tissue evidence="1">Muscle</tissue>
    </source>
</reference>
<gene>
    <name evidence="1" type="ORF">E2C01_059120</name>
</gene>
<comment type="caution">
    <text evidence="1">The sequence shown here is derived from an EMBL/GenBank/DDBJ whole genome shotgun (WGS) entry which is preliminary data.</text>
</comment>
<dbReference type="AlphaFoldDB" id="A0A5B7H6P7"/>
<organism evidence="1 2">
    <name type="scientific">Portunus trituberculatus</name>
    <name type="common">Swimming crab</name>
    <name type="synonym">Neptunus trituberculatus</name>
    <dbReference type="NCBI Taxonomy" id="210409"/>
    <lineage>
        <taxon>Eukaryota</taxon>
        <taxon>Metazoa</taxon>
        <taxon>Ecdysozoa</taxon>
        <taxon>Arthropoda</taxon>
        <taxon>Crustacea</taxon>
        <taxon>Multicrustacea</taxon>
        <taxon>Malacostraca</taxon>
        <taxon>Eumalacostraca</taxon>
        <taxon>Eucarida</taxon>
        <taxon>Decapoda</taxon>
        <taxon>Pleocyemata</taxon>
        <taxon>Brachyura</taxon>
        <taxon>Eubrachyura</taxon>
        <taxon>Portunoidea</taxon>
        <taxon>Portunidae</taxon>
        <taxon>Portuninae</taxon>
        <taxon>Portunus</taxon>
    </lineage>
</organism>
<evidence type="ECO:0000313" key="1">
    <source>
        <dbReference type="EMBL" id="MPC64997.1"/>
    </source>
</evidence>
<sequence>MAYPRSPGHPSPVNPTTPQVILPRLGITSRPHRQHAWTQQRAAHLKHCVSGHDGKNKGSFFTCPLKRRGKREHNVRAVRRRINSARVAAAGGGDGAGHCTLKESYFKLVLPQIIEPRLSHGVRGLDKGVTAVSAKRDLHADKIYITREPEATLCLLATPGMQAGAHRPEKQREG</sequence>
<evidence type="ECO:0000313" key="2">
    <source>
        <dbReference type="Proteomes" id="UP000324222"/>
    </source>
</evidence>
<dbReference type="EMBL" id="VSRR010022804">
    <property type="protein sequence ID" value="MPC64997.1"/>
    <property type="molecule type" value="Genomic_DNA"/>
</dbReference>
<name>A0A5B7H6P7_PORTR</name>
<protein>
    <submittedName>
        <fullName evidence="1">Uncharacterized protein</fullName>
    </submittedName>
</protein>
<keyword evidence="2" id="KW-1185">Reference proteome</keyword>
<proteinExistence type="predicted"/>